<dbReference type="EMBL" id="JACCCW010000002">
    <property type="protein sequence ID" value="NYF79879.1"/>
    <property type="molecule type" value="Genomic_DNA"/>
</dbReference>
<accession>A0A7Y9PHA6</accession>
<dbReference type="AlphaFoldDB" id="A0A7Y9PHA6"/>
<comment type="caution">
    <text evidence="1">The sequence shown here is derived from an EMBL/GenBank/DDBJ whole genome shotgun (WGS) entry which is preliminary data.</text>
</comment>
<keyword evidence="2" id="KW-1185">Reference proteome</keyword>
<protein>
    <submittedName>
        <fullName evidence="1">Uncharacterized protein</fullName>
    </submittedName>
</protein>
<proteinExistence type="predicted"/>
<dbReference type="RefSeq" id="WP_179490829.1">
    <property type="nucleotide sequence ID" value="NZ_JACCCW010000002.1"/>
</dbReference>
<gene>
    <name evidence="1" type="ORF">HDF17_002199</name>
</gene>
<sequence length="153" mass="17210">MQPDNLISLKDDMVAFIAGHGLRRFNGYVTEDVPTVLFEEDDPDGWKDFVEHAKAANAAFVTMSEVVLEKVDVALLLEQLHEQSFPDDDAPEIDDAEYLINHVGKTGYLQLGFAHQGVMFLVEVTTEWYERFQVLMESVTDLGGIIVDDSDDE</sequence>
<evidence type="ECO:0000313" key="2">
    <source>
        <dbReference type="Proteomes" id="UP000589520"/>
    </source>
</evidence>
<dbReference type="Proteomes" id="UP000589520">
    <property type="component" value="Unassembled WGS sequence"/>
</dbReference>
<reference evidence="1 2" key="1">
    <citation type="submission" date="2020-07" db="EMBL/GenBank/DDBJ databases">
        <title>Genomic Encyclopedia of Type Strains, Phase IV (KMG-V): Genome sequencing to study the core and pangenomes of soil and plant-associated prokaryotes.</title>
        <authorList>
            <person name="Whitman W."/>
        </authorList>
    </citation>
    <scope>NUCLEOTIDE SEQUENCE [LARGE SCALE GENOMIC DNA]</scope>
    <source>
        <strain evidence="1 2">X4EP2</strain>
    </source>
</reference>
<evidence type="ECO:0000313" key="1">
    <source>
        <dbReference type="EMBL" id="NYF79879.1"/>
    </source>
</evidence>
<name>A0A7Y9PHA6_9BACT</name>
<organism evidence="1 2">
    <name type="scientific">Granulicella arctica</name>
    <dbReference type="NCBI Taxonomy" id="940613"/>
    <lineage>
        <taxon>Bacteria</taxon>
        <taxon>Pseudomonadati</taxon>
        <taxon>Acidobacteriota</taxon>
        <taxon>Terriglobia</taxon>
        <taxon>Terriglobales</taxon>
        <taxon>Acidobacteriaceae</taxon>
        <taxon>Granulicella</taxon>
    </lineage>
</organism>